<dbReference type="EMBL" id="JAICCE010000008">
    <property type="protein sequence ID" value="KAG9274737.1"/>
    <property type="molecule type" value="Genomic_DNA"/>
</dbReference>
<dbReference type="Gene3D" id="2.40.50.40">
    <property type="match status" value="1"/>
</dbReference>
<comment type="caution">
    <text evidence="6">The sequence shown here is derived from an EMBL/GenBank/DDBJ whole genome shotgun (WGS) entry which is preliminary data.</text>
</comment>
<evidence type="ECO:0000313" key="7">
    <source>
        <dbReference type="Proteomes" id="UP000752171"/>
    </source>
</evidence>
<dbReference type="GO" id="GO:0005615">
    <property type="term" value="C:extracellular space"/>
    <property type="evidence" value="ECO:0007669"/>
    <property type="project" value="UniProtKB-KW"/>
</dbReference>
<dbReference type="Pfam" id="PF00048">
    <property type="entry name" value="IL8"/>
    <property type="match status" value="1"/>
</dbReference>
<dbReference type="AlphaFoldDB" id="A0A8T2LVA9"/>
<dbReference type="SUPFAM" id="SSF54117">
    <property type="entry name" value="Interleukin 8-like chemokines"/>
    <property type="match status" value="1"/>
</dbReference>
<dbReference type="FunFam" id="2.40.50.40:FF:000002">
    <property type="entry name" value="C-C motif chemokine"/>
    <property type="match status" value="1"/>
</dbReference>
<dbReference type="InterPro" id="IPR000827">
    <property type="entry name" value="Chemokine_CC_CS"/>
</dbReference>
<feature type="chain" id="PRO_5035967686" description="C-C motif chemokine" evidence="4">
    <location>
        <begin position="25"/>
        <end position="98"/>
    </location>
</feature>
<keyword evidence="3" id="KW-1015">Disulfide bond</keyword>
<comment type="similarity">
    <text evidence="1 4">Belongs to the intercrine beta (chemokine CC) family.</text>
</comment>
<comment type="subcellular location">
    <subcellularLocation>
        <location evidence="4">Secreted</location>
    </subcellularLocation>
</comment>
<feature type="signal peptide" evidence="4">
    <location>
        <begin position="1"/>
        <end position="24"/>
    </location>
</feature>
<evidence type="ECO:0000256" key="2">
    <source>
        <dbReference type="ARBA" id="ARBA00022514"/>
    </source>
</evidence>
<feature type="domain" description="Chemokine interleukin-8-like" evidence="5">
    <location>
        <begin position="31"/>
        <end position="89"/>
    </location>
</feature>
<evidence type="ECO:0000313" key="6">
    <source>
        <dbReference type="EMBL" id="KAG9274737.1"/>
    </source>
</evidence>
<dbReference type="InterPro" id="IPR036048">
    <property type="entry name" value="Interleukin_8-like_sf"/>
</dbReference>
<organism evidence="6 7">
    <name type="scientific">Astyanax mexicanus</name>
    <name type="common">Blind cave fish</name>
    <name type="synonym">Astyanax fasciatus mexicanus</name>
    <dbReference type="NCBI Taxonomy" id="7994"/>
    <lineage>
        <taxon>Eukaryota</taxon>
        <taxon>Metazoa</taxon>
        <taxon>Chordata</taxon>
        <taxon>Craniata</taxon>
        <taxon>Vertebrata</taxon>
        <taxon>Euteleostomi</taxon>
        <taxon>Actinopterygii</taxon>
        <taxon>Neopterygii</taxon>
        <taxon>Teleostei</taxon>
        <taxon>Ostariophysi</taxon>
        <taxon>Characiformes</taxon>
        <taxon>Characoidei</taxon>
        <taxon>Acestrorhamphidae</taxon>
        <taxon>Acestrorhamphinae</taxon>
        <taxon>Astyanax</taxon>
    </lineage>
</organism>
<dbReference type="GO" id="GO:0006955">
    <property type="term" value="P:immune response"/>
    <property type="evidence" value="ECO:0007669"/>
    <property type="project" value="InterPro"/>
</dbReference>
<dbReference type="InterPro" id="IPR039809">
    <property type="entry name" value="Chemokine_b/g/d"/>
</dbReference>
<proteinExistence type="inferred from homology"/>
<dbReference type="GO" id="GO:0008009">
    <property type="term" value="F:chemokine activity"/>
    <property type="evidence" value="ECO:0007669"/>
    <property type="project" value="InterPro"/>
</dbReference>
<keyword evidence="4" id="KW-0145">Chemotaxis</keyword>
<keyword evidence="4" id="KW-0732">Signal</keyword>
<reference evidence="6 7" key="1">
    <citation type="submission" date="2021-07" db="EMBL/GenBank/DDBJ databases">
        <authorList>
            <person name="Imarazene B."/>
            <person name="Zahm M."/>
            <person name="Klopp C."/>
            <person name="Cabau C."/>
            <person name="Beille S."/>
            <person name="Jouanno E."/>
            <person name="Castinel A."/>
            <person name="Lluch J."/>
            <person name="Gil L."/>
            <person name="Kuchtly C."/>
            <person name="Lopez Roques C."/>
            <person name="Donnadieu C."/>
            <person name="Parrinello H."/>
            <person name="Journot L."/>
            <person name="Du K."/>
            <person name="Schartl M."/>
            <person name="Retaux S."/>
            <person name="Guiguen Y."/>
        </authorList>
    </citation>
    <scope>NUCLEOTIDE SEQUENCE [LARGE SCALE GENOMIC DNA]</scope>
    <source>
        <strain evidence="6">Pach_M1</strain>
        <tissue evidence="6">Testis</tissue>
    </source>
</reference>
<sequence>MRFWSGSLLLGLLIVLNLQSCVEGSYGAKGPKTCCFSFYQKRIPARNIVNYEETDFGCPKPALIFITRKGKRVCVNPNLNWVQRVRGKIDWKPVESSN</sequence>
<dbReference type="Proteomes" id="UP000752171">
    <property type="component" value="Unassembled WGS sequence"/>
</dbReference>
<dbReference type="CDD" id="cd00272">
    <property type="entry name" value="Chemokine_CC"/>
    <property type="match status" value="1"/>
</dbReference>
<dbReference type="SMART" id="SM00199">
    <property type="entry name" value="SCY"/>
    <property type="match status" value="1"/>
</dbReference>
<keyword evidence="2 4" id="KW-0202">Cytokine</keyword>
<evidence type="ECO:0000259" key="5">
    <source>
        <dbReference type="SMART" id="SM00199"/>
    </source>
</evidence>
<evidence type="ECO:0000256" key="3">
    <source>
        <dbReference type="ARBA" id="ARBA00023157"/>
    </source>
</evidence>
<accession>A0A8T2LVA9</accession>
<protein>
    <recommendedName>
        <fullName evidence="4">C-C motif chemokine</fullName>
    </recommendedName>
</protein>
<dbReference type="InterPro" id="IPR001811">
    <property type="entry name" value="Chemokine_IL8-like_dom"/>
</dbReference>
<gene>
    <name evidence="6" type="primary">CCL3</name>
    <name evidence="6" type="ORF">AMEX_G11784</name>
</gene>
<keyword evidence="4" id="KW-0964">Secreted</keyword>
<dbReference type="PANTHER" id="PTHR12015">
    <property type="entry name" value="SMALL INDUCIBLE CYTOKINE A"/>
    <property type="match status" value="1"/>
</dbReference>
<evidence type="ECO:0000256" key="1">
    <source>
        <dbReference type="ARBA" id="ARBA00010868"/>
    </source>
</evidence>
<name>A0A8T2LVA9_ASTMX</name>
<evidence type="ECO:0000256" key="4">
    <source>
        <dbReference type="RuleBase" id="RU361150"/>
    </source>
</evidence>
<dbReference type="PROSITE" id="PS00472">
    <property type="entry name" value="SMALL_CYTOKINES_CC"/>
    <property type="match status" value="1"/>
</dbReference>